<evidence type="ECO:0000256" key="2">
    <source>
        <dbReference type="SAM" id="MobiDB-lite"/>
    </source>
</evidence>
<gene>
    <name evidence="3" type="primary">Hypp217</name>
    <name evidence="3" type="ORF">BLAG_LOCUS753</name>
</gene>
<feature type="compositionally biased region" description="Basic residues" evidence="2">
    <location>
        <begin position="140"/>
        <end position="158"/>
    </location>
</feature>
<organism evidence="3 4">
    <name type="scientific">Branchiostoma lanceolatum</name>
    <name type="common">Common lancelet</name>
    <name type="synonym">Amphioxus lanceolatum</name>
    <dbReference type="NCBI Taxonomy" id="7740"/>
    <lineage>
        <taxon>Eukaryota</taxon>
        <taxon>Metazoa</taxon>
        <taxon>Chordata</taxon>
        <taxon>Cephalochordata</taxon>
        <taxon>Leptocardii</taxon>
        <taxon>Amphioxiformes</taxon>
        <taxon>Branchiostomatidae</taxon>
        <taxon>Branchiostoma</taxon>
    </lineage>
</organism>
<feature type="coiled-coil region" evidence="1">
    <location>
        <begin position="31"/>
        <end position="58"/>
    </location>
</feature>
<evidence type="ECO:0000313" key="3">
    <source>
        <dbReference type="EMBL" id="CAH1228952.1"/>
    </source>
</evidence>
<reference evidence="3" key="1">
    <citation type="submission" date="2022-01" db="EMBL/GenBank/DDBJ databases">
        <authorList>
            <person name="Braso-Vives M."/>
        </authorList>
    </citation>
    <scope>NUCLEOTIDE SEQUENCE</scope>
</reference>
<sequence length="214" mass="24766">MVAFKSEGENQEGENNMETNPLSPEPYRVKLKEMTREVSELLQDQAELNEEVDTLRQCQEKVDFLILENKNLLFEENGWLADEEDIGSQADTDFEEDSVLQSLREDLAITQEQLKEKDKKLQEAEEKVAQLTEELDRLKSGRKAAKKPATKTEKRRRSTTSQEVSLLESHMVFSTKVETILGEVREHVQKLEVENAKLKDEKKELELKLTKEKS</sequence>
<name>A0A8J9V7M0_BRALA</name>
<accession>A0A8J9V7M0</accession>
<feature type="coiled-coil region" evidence="1">
    <location>
        <begin position="181"/>
        <end position="208"/>
    </location>
</feature>
<evidence type="ECO:0000256" key="1">
    <source>
        <dbReference type="SAM" id="Coils"/>
    </source>
</evidence>
<dbReference type="Proteomes" id="UP000838412">
    <property type="component" value="Chromosome 1"/>
</dbReference>
<evidence type="ECO:0000313" key="4">
    <source>
        <dbReference type="Proteomes" id="UP000838412"/>
    </source>
</evidence>
<keyword evidence="1" id="KW-0175">Coiled coil</keyword>
<feature type="region of interest" description="Disordered" evidence="2">
    <location>
        <begin position="1"/>
        <end position="26"/>
    </location>
</feature>
<protein>
    <submittedName>
        <fullName evidence="3">Hypp217 protein</fullName>
    </submittedName>
</protein>
<dbReference type="AlphaFoldDB" id="A0A8J9V7M0"/>
<dbReference type="EMBL" id="OV696686">
    <property type="protein sequence ID" value="CAH1228952.1"/>
    <property type="molecule type" value="Genomic_DNA"/>
</dbReference>
<dbReference type="OrthoDB" id="25887at2759"/>
<proteinExistence type="predicted"/>
<feature type="region of interest" description="Disordered" evidence="2">
    <location>
        <begin position="138"/>
        <end position="164"/>
    </location>
</feature>
<keyword evidence="4" id="KW-1185">Reference proteome</keyword>